<evidence type="ECO:0000256" key="7">
    <source>
        <dbReference type="ARBA" id="ARBA00022840"/>
    </source>
</evidence>
<dbReference type="GO" id="GO:0005524">
    <property type="term" value="F:ATP binding"/>
    <property type="evidence" value="ECO:0007669"/>
    <property type="project" value="UniProtKB-KW"/>
</dbReference>
<reference evidence="13 14" key="1">
    <citation type="journal article" date="2023" name="G3 (Bethesda)">
        <title>A chromosome-length genome assembly and annotation of blackberry (Rubus argutus, cv. 'Hillquist').</title>
        <authorList>
            <person name="Bruna T."/>
            <person name="Aryal R."/>
            <person name="Dudchenko O."/>
            <person name="Sargent D.J."/>
            <person name="Mead D."/>
            <person name="Buti M."/>
            <person name="Cavallini A."/>
            <person name="Hytonen T."/>
            <person name="Andres J."/>
            <person name="Pham M."/>
            <person name="Weisz D."/>
            <person name="Mascagni F."/>
            <person name="Usai G."/>
            <person name="Natali L."/>
            <person name="Bassil N."/>
            <person name="Fernandez G.E."/>
            <person name="Lomsadze A."/>
            <person name="Armour M."/>
            <person name="Olukolu B."/>
            <person name="Poorten T."/>
            <person name="Britton C."/>
            <person name="Davik J."/>
            <person name="Ashrafi H."/>
            <person name="Aiden E.L."/>
            <person name="Borodovsky M."/>
            <person name="Worthington M."/>
        </authorList>
    </citation>
    <scope>NUCLEOTIDE SEQUENCE [LARGE SCALE GENOMIC DNA]</scope>
    <source>
        <strain evidence="13">PI 553951</strain>
    </source>
</reference>
<keyword evidence="14" id="KW-1185">Reference proteome</keyword>
<accession>A0AAW1XGV3</accession>
<name>A0AAW1XGV3_RUBAR</name>
<evidence type="ECO:0000256" key="9">
    <source>
        <dbReference type="ARBA" id="ARBA00023180"/>
    </source>
</evidence>
<evidence type="ECO:0000256" key="5">
    <source>
        <dbReference type="ARBA" id="ARBA00022741"/>
    </source>
</evidence>
<evidence type="ECO:0000256" key="6">
    <source>
        <dbReference type="ARBA" id="ARBA00022777"/>
    </source>
</evidence>
<dbReference type="PANTHER" id="PTHR27002">
    <property type="entry name" value="RECEPTOR-LIKE SERINE/THREONINE-PROTEIN KINASE SD1-8"/>
    <property type="match status" value="1"/>
</dbReference>
<dbReference type="EMBL" id="JBEDUW010000003">
    <property type="protein sequence ID" value="KAK9936128.1"/>
    <property type="molecule type" value="Genomic_DNA"/>
</dbReference>
<evidence type="ECO:0000256" key="8">
    <source>
        <dbReference type="ARBA" id="ARBA00023157"/>
    </source>
</evidence>
<dbReference type="InterPro" id="IPR008271">
    <property type="entry name" value="Ser/Thr_kinase_AS"/>
</dbReference>
<comment type="caution">
    <text evidence="13">The sequence shown here is derived from an EMBL/GenBank/DDBJ whole genome shotgun (WGS) entry which is preliminary data.</text>
</comment>
<keyword evidence="3" id="KW-0808">Transferase</keyword>
<dbReference type="PROSITE" id="PS50011">
    <property type="entry name" value="PROTEIN_KINASE_DOM"/>
    <property type="match status" value="1"/>
</dbReference>
<evidence type="ECO:0000256" key="3">
    <source>
        <dbReference type="ARBA" id="ARBA00022679"/>
    </source>
</evidence>
<sequence>MPNSSLDIILFDSRKRALLDWSRRVSIVNGIARGILYLHENSRLRIIHRDLKASNVLLDNEMNPKISDFGMARIFAGNEGQANTAIIVGTYGYMAPEYAMEGLFSVKSEVFSFGVIILEIISGKRNNGLYLTEHAKTLLAYVWKLWKDGKEVEFVEPCLMESCPTPQIPSDSIELAEPKKPAICAASRIAPIDESTFNPTPNGLTLSIILPR</sequence>
<keyword evidence="6" id="KW-0418">Kinase</keyword>
<evidence type="ECO:0000256" key="10">
    <source>
        <dbReference type="ARBA" id="ARBA00047899"/>
    </source>
</evidence>
<dbReference type="AlphaFoldDB" id="A0AAW1XGV3"/>
<proteinExistence type="predicted"/>
<keyword evidence="5" id="KW-0547">Nucleotide-binding</keyword>
<gene>
    <name evidence="13" type="ORF">M0R45_012989</name>
</gene>
<dbReference type="InterPro" id="IPR000719">
    <property type="entry name" value="Prot_kinase_dom"/>
</dbReference>
<dbReference type="Gene3D" id="1.10.510.10">
    <property type="entry name" value="Transferase(Phosphotransferase) domain 1"/>
    <property type="match status" value="1"/>
</dbReference>
<keyword evidence="8" id="KW-1015">Disulfide bond</keyword>
<evidence type="ECO:0000313" key="14">
    <source>
        <dbReference type="Proteomes" id="UP001457282"/>
    </source>
</evidence>
<dbReference type="SUPFAM" id="SSF56112">
    <property type="entry name" value="Protein kinase-like (PK-like)"/>
    <property type="match status" value="1"/>
</dbReference>
<keyword evidence="7" id="KW-0067">ATP-binding</keyword>
<dbReference type="Proteomes" id="UP001457282">
    <property type="component" value="Unassembled WGS sequence"/>
</dbReference>
<evidence type="ECO:0000256" key="4">
    <source>
        <dbReference type="ARBA" id="ARBA00022729"/>
    </source>
</evidence>
<feature type="domain" description="Protein kinase" evidence="12">
    <location>
        <begin position="1"/>
        <end position="212"/>
    </location>
</feature>
<keyword evidence="4" id="KW-0732">Signal</keyword>
<dbReference type="FunFam" id="1.10.510.10:FF:000060">
    <property type="entry name" value="G-type lectin S-receptor-like serine/threonine-protein kinase"/>
    <property type="match status" value="1"/>
</dbReference>
<comment type="catalytic activity">
    <reaction evidence="11">
        <text>L-seryl-[protein] + ATP = O-phospho-L-seryl-[protein] + ADP + H(+)</text>
        <dbReference type="Rhea" id="RHEA:17989"/>
        <dbReference type="Rhea" id="RHEA-COMP:9863"/>
        <dbReference type="Rhea" id="RHEA-COMP:11604"/>
        <dbReference type="ChEBI" id="CHEBI:15378"/>
        <dbReference type="ChEBI" id="CHEBI:29999"/>
        <dbReference type="ChEBI" id="CHEBI:30616"/>
        <dbReference type="ChEBI" id="CHEBI:83421"/>
        <dbReference type="ChEBI" id="CHEBI:456216"/>
        <dbReference type="EC" id="2.7.11.1"/>
    </reaction>
</comment>
<dbReference type="PANTHER" id="PTHR27002:SF1095">
    <property type="entry name" value="G-TYPE LECTIN S-RECEPTOR-LIKE SERINE_THREONINE-PROTEIN KINASE RKS1"/>
    <property type="match status" value="1"/>
</dbReference>
<dbReference type="PROSITE" id="PS00108">
    <property type="entry name" value="PROTEIN_KINASE_ST"/>
    <property type="match status" value="1"/>
</dbReference>
<evidence type="ECO:0000259" key="12">
    <source>
        <dbReference type="PROSITE" id="PS50011"/>
    </source>
</evidence>
<organism evidence="13 14">
    <name type="scientific">Rubus argutus</name>
    <name type="common">Southern blackberry</name>
    <dbReference type="NCBI Taxonomy" id="59490"/>
    <lineage>
        <taxon>Eukaryota</taxon>
        <taxon>Viridiplantae</taxon>
        <taxon>Streptophyta</taxon>
        <taxon>Embryophyta</taxon>
        <taxon>Tracheophyta</taxon>
        <taxon>Spermatophyta</taxon>
        <taxon>Magnoliopsida</taxon>
        <taxon>eudicotyledons</taxon>
        <taxon>Gunneridae</taxon>
        <taxon>Pentapetalae</taxon>
        <taxon>rosids</taxon>
        <taxon>fabids</taxon>
        <taxon>Rosales</taxon>
        <taxon>Rosaceae</taxon>
        <taxon>Rosoideae</taxon>
        <taxon>Rosoideae incertae sedis</taxon>
        <taxon>Rubus</taxon>
    </lineage>
</organism>
<comment type="catalytic activity">
    <reaction evidence="10">
        <text>L-threonyl-[protein] + ATP = O-phospho-L-threonyl-[protein] + ADP + H(+)</text>
        <dbReference type="Rhea" id="RHEA:46608"/>
        <dbReference type="Rhea" id="RHEA-COMP:11060"/>
        <dbReference type="Rhea" id="RHEA-COMP:11605"/>
        <dbReference type="ChEBI" id="CHEBI:15378"/>
        <dbReference type="ChEBI" id="CHEBI:30013"/>
        <dbReference type="ChEBI" id="CHEBI:30616"/>
        <dbReference type="ChEBI" id="CHEBI:61977"/>
        <dbReference type="ChEBI" id="CHEBI:456216"/>
        <dbReference type="EC" id="2.7.11.1"/>
    </reaction>
</comment>
<dbReference type="EC" id="2.7.11.1" evidence="1"/>
<evidence type="ECO:0000256" key="2">
    <source>
        <dbReference type="ARBA" id="ARBA00022527"/>
    </source>
</evidence>
<evidence type="ECO:0000256" key="11">
    <source>
        <dbReference type="ARBA" id="ARBA00048679"/>
    </source>
</evidence>
<dbReference type="Pfam" id="PF00069">
    <property type="entry name" value="Pkinase"/>
    <property type="match status" value="1"/>
</dbReference>
<dbReference type="InterPro" id="IPR011009">
    <property type="entry name" value="Kinase-like_dom_sf"/>
</dbReference>
<protein>
    <recommendedName>
        <fullName evidence="1">non-specific serine/threonine protein kinase</fullName>
        <ecNumber evidence="1">2.7.11.1</ecNumber>
    </recommendedName>
</protein>
<evidence type="ECO:0000313" key="13">
    <source>
        <dbReference type="EMBL" id="KAK9936128.1"/>
    </source>
</evidence>
<evidence type="ECO:0000256" key="1">
    <source>
        <dbReference type="ARBA" id="ARBA00012513"/>
    </source>
</evidence>
<keyword evidence="9" id="KW-0325">Glycoprotein</keyword>
<keyword evidence="2" id="KW-0723">Serine/threonine-protein kinase</keyword>
<dbReference type="GO" id="GO:0004674">
    <property type="term" value="F:protein serine/threonine kinase activity"/>
    <property type="evidence" value="ECO:0007669"/>
    <property type="project" value="UniProtKB-KW"/>
</dbReference>
<dbReference type="GO" id="GO:0005886">
    <property type="term" value="C:plasma membrane"/>
    <property type="evidence" value="ECO:0007669"/>
    <property type="project" value="TreeGrafter"/>
</dbReference>
<dbReference type="SMART" id="SM00220">
    <property type="entry name" value="S_TKc"/>
    <property type="match status" value="1"/>
</dbReference>